<keyword evidence="2" id="KW-1185">Reference proteome</keyword>
<gene>
    <name evidence="1" type="ORF">DL762_000526</name>
</gene>
<evidence type="ECO:0000313" key="2">
    <source>
        <dbReference type="Proteomes" id="UP000294003"/>
    </source>
</evidence>
<proteinExistence type="predicted"/>
<evidence type="ECO:0000313" key="1">
    <source>
        <dbReference type="EMBL" id="RYO94430.1"/>
    </source>
</evidence>
<dbReference type="Proteomes" id="UP000294003">
    <property type="component" value="Unassembled WGS sequence"/>
</dbReference>
<organism evidence="1 2">
    <name type="scientific">Monosporascus cannonballus</name>
    <dbReference type="NCBI Taxonomy" id="155416"/>
    <lineage>
        <taxon>Eukaryota</taxon>
        <taxon>Fungi</taxon>
        <taxon>Dikarya</taxon>
        <taxon>Ascomycota</taxon>
        <taxon>Pezizomycotina</taxon>
        <taxon>Sordariomycetes</taxon>
        <taxon>Xylariomycetidae</taxon>
        <taxon>Xylariales</taxon>
        <taxon>Xylariales incertae sedis</taxon>
        <taxon>Monosporascus</taxon>
    </lineage>
</organism>
<name>A0ABY0HN03_9PEZI</name>
<comment type="caution">
    <text evidence="1">The sequence shown here is derived from an EMBL/GenBank/DDBJ whole genome shotgun (WGS) entry which is preliminary data.</text>
</comment>
<accession>A0ABY0HN03</accession>
<dbReference type="EMBL" id="QJNS01000010">
    <property type="protein sequence ID" value="RYO94430.1"/>
    <property type="molecule type" value="Genomic_DNA"/>
</dbReference>
<sequence>MLAIKQPSLRSLPRLVQQQLYHSKSATRRFISTMGEPVILCGKTEQIGQGVIATLKPEYDVIHFVMTPEGGKFQIPAILKGDKSPPSYSSLGSKDYSKPPIAVLLGAGYDDAETEMMMKASEGLCPIPWLRPDMSKPAPPLGPEYGKALVARIKELLAQLKEEGKMNEQKVHWY</sequence>
<protein>
    <submittedName>
        <fullName evidence="1">Uncharacterized protein</fullName>
    </submittedName>
</protein>
<reference evidence="1 2" key="1">
    <citation type="submission" date="2018-06" db="EMBL/GenBank/DDBJ databases">
        <title>Complete Genomes of Monosporascus.</title>
        <authorList>
            <person name="Robinson A.J."/>
            <person name="Natvig D.O."/>
        </authorList>
    </citation>
    <scope>NUCLEOTIDE SEQUENCE [LARGE SCALE GENOMIC DNA]</scope>
    <source>
        <strain evidence="1 2">CBS 609.92</strain>
    </source>
</reference>